<dbReference type="Gene3D" id="3.30.1380.10">
    <property type="match status" value="1"/>
</dbReference>
<keyword evidence="2" id="KW-0121">Carboxypeptidase</keyword>
<feature type="domain" description="D-alanyl-D-alanine carboxypeptidase-like core" evidence="1">
    <location>
        <begin position="41"/>
        <end position="183"/>
    </location>
</feature>
<dbReference type="AlphaFoldDB" id="A0A1D8P5P8"/>
<keyword evidence="2" id="KW-0378">Hydrolase</keyword>
<dbReference type="EMBL" id="CP017478">
    <property type="protein sequence ID" value="AOW19886.1"/>
    <property type="molecule type" value="Genomic_DNA"/>
</dbReference>
<evidence type="ECO:0000259" key="1">
    <source>
        <dbReference type="Pfam" id="PF02557"/>
    </source>
</evidence>
<keyword evidence="2" id="KW-0645">Protease</keyword>
<accession>A0A1D8P5P8</accession>
<dbReference type="STRING" id="1850246.LPB138_03950"/>
<gene>
    <name evidence="2" type="ORF">LPB138_03950</name>
</gene>
<protein>
    <submittedName>
        <fullName evidence="2">D-alanyl-D-alanine carboxypeptidase</fullName>
    </submittedName>
</protein>
<dbReference type="Pfam" id="PF02557">
    <property type="entry name" value="VanY"/>
    <property type="match status" value="1"/>
</dbReference>
<dbReference type="GO" id="GO:0006508">
    <property type="term" value="P:proteolysis"/>
    <property type="evidence" value="ECO:0007669"/>
    <property type="project" value="InterPro"/>
</dbReference>
<dbReference type="KEGG" id="lul:LPB138_03950"/>
<name>A0A1D8P5P8_9FLAO</name>
<evidence type="ECO:0000313" key="3">
    <source>
        <dbReference type="Proteomes" id="UP000176050"/>
    </source>
</evidence>
<keyword evidence="3" id="KW-1185">Reference proteome</keyword>
<dbReference type="InterPro" id="IPR003709">
    <property type="entry name" value="VanY-like_core_dom"/>
</dbReference>
<evidence type="ECO:0000313" key="2">
    <source>
        <dbReference type="EMBL" id="AOW19886.1"/>
    </source>
</evidence>
<dbReference type="PANTHER" id="PTHR34385">
    <property type="entry name" value="D-ALANYL-D-ALANINE CARBOXYPEPTIDASE"/>
    <property type="match status" value="1"/>
</dbReference>
<dbReference type="InterPro" id="IPR052179">
    <property type="entry name" value="DD-CPase-like"/>
</dbReference>
<dbReference type="InterPro" id="IPR009045">
    <property type="entry name" value="Zn_M74/Hedgehog-like"/>
</dbReference>
<sequence>MIKKFILYTLLFSNFILIETEYSKYDLIGKGNIELQGENYKLQKEVSDAFLLLKAEALKSGFNIQVVSSYRSFEHQKRIWTRKYKKFTSQGMTPQKAINKIIEYSTIPGTSRHHWGTDIDIIDGNIKTSGDVLNPKHFKEGGLYHKFKIWLDENADRFGFCLVYTDIENRKGFKYEPWHYSYESISKEMLKQYLKIDIQQLLKEEKLLGSDYFNDVFIEKYIRENILDINPDLK</sequence>
<dbReference type="RefSeq" id="WP_070236025.1">
    <property type="nucleotide sequence ID" value="NZ_CP017478.1"/>
</dbReference>
<dbReference type="CDD" id="cd14847">
    <property type="entry name" value="DD-carboxypeptidase_like"/>
    <property type="match status" value="1"/>
</dbReference>
<dbReference type="Proteomes" id="UP000176050">
    <property type="component" value="Chromosome"/>
</dbReference>
<reference evidence="2 3" key="1">
    <citation type="submission" date="2016-10" db="EMBL/GenBank/DDBJ databases">
        <title>Lutibacter sp. LPB0138, isolated from marine gastropod.</title>
        <authorList>
            <person name="Kim E."/>
            <person name="Yi H."/>
        </authorList>
    </citation>
    <scope>NUCLEOTIDE SEQUENCE [LARGE SCALE GENOMIC DNA]</scope>
    <source>
        <strain evidence="2 3">LPB0138</strain>
    </source>
</reference>
<dbReference type="SUPFAM" id="SSF55166">
    <property type="entry name" value="Hedgehog/DD-peptidase"/>
    <property type="match status" value="1"/>
</dbReference>
<dbReference type="PANTHER" id="PTHR34385:SF1">
    <property type="entry name" value="PEPTIDOGLYCAN L-ALANYL-D-GLUTAMATE ENDOPEPTIDASE CWLK"/>
    <property type="match status" value="1"/>
</dbReference>
<dbReference type="GO" id="GO:0004180">
    <property type="term" value="F:carboxypeptidase activity"/>
    <property type="evidence" value="ECO:0007669"/>
    <property type="project" value="UniProtKB-KW"/>
</dbReference>
<organism evidence="2 3">
    <name type="scientific">Urechidicola croceus</name>
    <dbReference type="NCBI Taxonomy" id="1850246"/>
    <lineage>
        <taxon>Bacteria</taxon>
        <taxon>Pseudomonadati</taxon>
        <taxon>Bacteroidota</taxon>
        <taxon>Flavobacteriia</taxon>
        <taxon>Flavobacteriales</taxon>
        <taxon>Flavobacteriaceae</taxon>
        <taxon>Urechidicola</taxon>
    </lineage>
</organism>
<dbReference type="OrthoDB" id="9792074at2"/>
<proteinExistence type="predicted"/>